<name>A0A6A6YKY9_9PEZI</name>
<dbReference type="PANTHER" id="PTHR42037:SF1">
    <property type="match status" value="1"/>
</dbReference>
<reference evidence="3" key="3">
    <citation type="submission" date="2025-04" db="UniProtKB">
        <authorList>
            <consortium name="RefSeq"/>
        </authorList>
    </citation>
    <scope>IDENTIFICATION</scope>
    <source>
        <strain evidence="3">CBS 304.34</strain>
    </source>
</reference>
<dbReference type="OrthoDB" id="3251507at2759"/>
<accession>A0A6A6YKY9</accession>
<dbReference type="Proteomes" id="UP000504636">
    <property type="component" value="Unplaced"/>
</dbReference>
<evidence type="ECO:0000313" key="3">
    <source>
        <dbReference type="RefSeq" id="XP_033576162.1"/>
    </source>
</evidence>
<protein>
    <submittedName>
        <fullName evidence="1 3">Uncharacterized protein</fullName>
    </submittedName>
</protein>
<keyword evidence="2" id="KW-1185">Reference proteome</keyword>
<feature type="non-terminal residue" evidence="1">
    <location>
        <position position="101"/>
    </location>
</feature>
<reference evidence="1 3" key="1">
    <citation type="journal article" date="2020" name="Stud. Mycol.">
        <title>101 Dothideomycetes genomes: a test case for predicting lifestyles and emergence of pathogens.</title>
        <authorList>
            <person name="Haridas S."/>
            <person name="Albert R."/>
            <person name="Binder M."/>
            <person name="Bloem J."/>
            <person name="Labutti K."/>
            <person name="Salamov A."/>
            <person name="Andreopoulos B."/>
            <person name="Baker S."/>
            <person name="Barry K."/>
            <person name="Bills G."/>
            <person name="Bluhm B."/>
            <person name="Cannon C."/>
            <person name="Castanera R."/>
            <person name="Culley D."/>
            <person name="Daum C."/>
            <person name="Ezra D."/>
            <person name="Gonzalez J."/>
            <person name="Henrissat B."/>
            <person name="Kuo A."/>
            <person name="Liang C."/>
            <person name="Lipzen A."/>
            <person name="Lutzoni F."/>
            <person name="Magnuson J."/>
            <person name="Mondo S."/>
            <person name="Nolan M."/>
            <person name="Ohm R."/>
            <person name="Pangilinan J."/>
            <person name="Park H.-J."/>
            <person name="Ramirez L."/>
            <person name="Alfaro M."/>
            <person name="Sun H."/>
            <person name="Tritt A."/>
            <person name="Yoshinaga Y."/>
            <person name="Zwiers L.-H."/>
            <person name="Turgeon B."/>
            <person name="Goodwin S."/>
            <person name="Spatafora J."/>
            <person name="Crous P."/>
            <person name="Grigoriev I."/>
        </authorList>
    </citation>
    <scope>NUCLEOTIDE SEQUENCE</scope>
    <source>
        <strain evidence="1 3">CBS 304.34</strain>
    </source>
</reference>
<sequence length="101" mass="11453">KVLRRFYEPILILHALDPCRGGRIKDYPKADPTGVDTTQLRRSLIKYLAYICDYEKGGSTCTAIALQQCSNKVEYWIAANDSVKPKTVQFLKDTLADLARM</sequence>
<feature type="non-terminal residue" evidence="1">
    <location>
        <position position="1"/>
    </location>
</feature>
<dbReference type="EMBL" id="MU003702">
    <property type="protein sequence ID" value="KAF2809198.1"/>
    <property type="molecule type" value="Genomic_DNA"/>
</dbReference>
<organism evidence="1">
    <name type="scientific">Mytilinidion resinicola</name>
    <dbReference type="NCBI Taxonomy" id="574789"/>
    <lineage>
        <taxon>Eukaryota</taxon>
        <taxon>Fungi</taxon>
        <taxon>Dikarya</taxon>
        <taxon>Ascomycota</taxon>
        <taxon>Pezizomycotina</taxon>
        <taxon>Dothideomycetes</taxon>
        <taxon>Pleosporomycetidae</taxon>
        <taxon>Mytilinidiales</taxon>
        <taxon>Mytilinidiaceae</taxon>
        <taxon>Mytilinidion</taxon>
    </lineage>
</organism>
<proteinExistence type="predicted"/>
<dbReference type="GeneID" id="54455393"/>
<evidence type="ECO:0000313" key="2">
    <source>
        <dbReference type="Proteomes" id="UP000504636"/>
    </source>
</evidence>
<gene>
    <name evidence="1 3" type="ORF">BDZ99DRAFT_350290</name>
</gene>
<reference evidence="3" key="2">
    <citation type="submission" date="2020-04" db="EMBL/GenBank/DDBJ databases">
        <authorList>
            <consortium name="NCBI Genome Project"/>
        </authorList>
    </citation>
    <scope>NUCLEOTIDE SEQUENCE</scope>
    <source>
        <strain evidence="3">CBS 304.34</strain>
    </source>
</reference>
<dbReference type="RefSeq" id="XP_033576162.1">
    <property type="nucleotide sequence ID" value="XM_033714500.1"/>
</dbReference>
<evidence type="ECO:0000313" key="1">
    <source>
        <dbReference type="EMBL" id="KAF2809198.1"/>
    </source>
</evidence>
<dbReference type="AlphaFoldDB" id="A0A6A6YKY9"/>
<dbReference type="PANTHER" id="PTHR42037">
    <property type="match status" value="1"/>
</dbReference>